<dbReference type="EMBL" id="JBHSGG010000015">
    <property type="protein sequence ID" value="MFC4727704.1"/>
    <property type="molecule type" value="Genomic_DNA"/>
</dbReference>
<evidence type="ECO:0000259" key="8">
    <source>
        <dbReference type="Pfam" id="PF14748"/>
    </source>
</evidence>
<dbReference type="PIRSF" id="PIRSF000193">
    <property type="entry name" value="Pyrrol-5-carb_rd"/>
    <property type="match status" value="1"/>
</dbReference>
<comment type="catalytic activity">
    <reaction evidence="4">
        <text>L-proline + NAD(+) = (S)-1-pyrroline-5-carboxylate + NADH + 2 H(+)</text>
        <dbReference type="Rhea" id="RHEA:14105"/>
        <dbReference type="ChEBI" id="CHEBI:15378"/>
        <dbReference type="ChEBI" id="CHEBI:17388"/>
        <dbReference type="ChEBI" id="CHEBI:57540"/>
        <dbReference type="ChEBI" id="CHEBI:57945"/>
        <dbReference type="ChEBI" id="CHEBI:60039"/>
        <dbReference type="EC" id="1.5.1.2"/>
    </reaction>
</comment>
<comment type="catalytic activity">
    <reaction evidence="4 6">
        <text>L-proline + NADP(+) = (S)-1-pyrroline-5-carboxylate + NADPH + 2 H(+)</text>
        <dbReference type="Rhea" id="RHEA:14109"/>
        <dbReference type="ChEBI" id="CHEBI:15378"/>
        <dbReference type="ChEBI" id="CHEBI:17388"/>
        <dbReference type="ChEBI" id="CHEBI:57783"/>
        <dbReference type="ChEBI" id="CHEBI:58349"/>
        <dbReference type="ChEBI" id="CHEBI:60039"/>
        <dbReference type="EC" id="1.5.1.2"/>
    </reaction>
</comment>
<comment type="pathway">
    <text evidence="4 6">Amino-acid biosynthesis; L-proline biosynthesis; L-proline from L-glutamate 5-semialdehyde: step 1/1.</text>
</comment>
<dbReference type="GO" id="GO:0004735">
    <property type="term" value="F:pyrroline-5-carboxylate reductase activity"/>
    <property type="evidence" value="ECO:0007669"/>
    <property type="project" value="UniProtKB-EC"/>
</dbReference>
<evidence type="ECO:0000256" key="5">
    <source>
        <dbReference type="NCBIfam" id="TIGR00112"/>
    </source>
</evidence>
<comment type="function">
    <text evidence="4">Catalyzes the reduction of 1-pyrroline-5-carboxylate (PCA) to L-proline.</text>
</comment>
<gene>
    <name evidence="4 9" type="primary">proC</name>
    <name evidence="9" type="ORF">ACFO3Q_05920</name>
</gene>
<dbReference type="InterPro" id="IPR029036">
    <property type="entry name" value="P5CR_dimer"/>
</dbReference>
<protein>
    <recommendedName>
        <fullName evidence="4 5">Pyrroline-5-carboxylate reductase</fullName>
        <shortName evidence="4">P5C reductase</shortName>
        <shortName evidence="4">P5CR</shortName>
        <ecNumber evidence="4 5">1.5.1.2</ecNumber>
    </recommendedName>
    <alternativeName>
        <fullName evidence="4">PCA reductase</fullName>
    </alternativeName>
</protein>
<dbReference type="HAMAP" id="MF_01925">
    <property type="entry name" value="P5C_reductase"/>
    <property type="match status" value="1"/>
</dbReference>
<dbReference type="Pfam" id="PF03807">
    <property type="entry name" value="F420_oxidored"/>
    <property type="match status" value="1"/>
</dbReference>
<evidence type="ECO:0000313" key="10">
    <source>
        <dbReference type="Proteomes" id="UP001595892"/>
    </source>
</evidence>
<dbReference type="InterPro" id="IPR053790">
    <property type="entry name" value="P5CR-like_CS"/>
</dbReference>
<dbReference type="Pfam" id="PF14748">
    <property type="entry name" value="P5CR_dimer"/>
    <property type="match status" value="1"/>
</dbReference>
<evidence type="ECO:0000313" key="9">
    <source>
        <dbReference type="EMBL" id="MFC4727704.1"/>
    </source>
</evidence>
<dbReference type="RefSeq" id="WP_377003715.1">
    <property type="nucleotide sequence ID" value="NZ_JBHSGG010000015.1"/>
</dbReference>
<organism evidence="9 10">
    <name type="scientific">Coralloluteibacterium thermophilum</name>
    <dbReference type="NCBI Taxonomy" id="2707049"/>
    <lineage>
        <taxon>Bacteria</taxon>
        <taxon>Pseudomonadati</taxon>
        <taxon>Pseudomonadota</taxon>
        <taxon>Gammaproteobacteria</taxon>
        <taxon>Lysobacterales</taxon>
        <taxon>Lysobacteraceae</taxon>
        <taxon>Coralloluteibacterium</taxon>
    </lineage>
</organism>
<keyword evidence="4" id="KW-0963">Cytoplasm</keyword>
<dbReference type="NCBIfam" id="TIGR00112">
    <property type="entry name" value="proC"/>
    <property type="match status" value="1"/>
</dbReference>
<keyword evidence="4 6" id="KW-0641">Proline biosynthesis</keyword>
<dbReference type="InterPro" id="IPR028939">
    <property type="entry name" value="P5C_Rdtase_cat_N"/>
</dbReference>
<feature type="domain" description="Pyrroline-5-carboxylate reductase catalytic N-terminal" evidence="7">
    <location>
        <begin position="12"/>
        <end position="105"/>
    </location>
</feature>
<dbReference type="Proteomes" id="UP001595892">
    <property type="component" value="Unassembled WGS sequence"/>
</dbReference>
<dbReference type="Gene3D" id="3.40.50.720">
    <property type="entry name" value="NAD(P)-binding Rossmann-like Domain"/>
    <property type="match status" value="1"/>
</dbReference>
<reference evidence="10" key="1">
    <citation type="journal article" date="2019" name="Int. J. Syst. Evol. Microbiol.">
        <title>The Global Catalogue of Microorganisms (GCM) 10K type strain sequencing project: providing services to taxonomists for standard genome sequencing and annotation.</title>
        <authorList>
            <consortium name="The Broad Institute Genomics Platform"/>
            <consortium name="The Broad Institute Genome Sequencing Center for Infectious Disease"/>
            <person name="Wu L."/>
            <person name="Ma J."/>
        </authorList>
    </citation>
    <scope>NUCLEOTIDE SEQUENCE [LARGE SCALE GENOMIC DNA]</scope>
    <source>
        <strain evidence="10">CGMCC 1.13574</strain>
    </source>
</reference>
<keyword evidence="4 6" id="KW-0028">Amino-acid biosynthesis</keyword>
<dbReference type="Gene3D" id="1.10.3730.10">
    <property type="entry name" value="ProC C-terminal domain-like"/>
    <property type="match status" value="1"/>
</dbReference>
<keyword evidence="3 4" id="KW-0560">Oxidoreductase</keyword>
<dbReference type="InterPro" id="IPR008927">
    <property type="entry name" value="6-PGluconate_DH-like_C_sf"/>
</dbReference>
<evidence type="ECO:0000256" key="4">
    <source>
        <dbReference type="HAMAP-Rule" id="MF_01925"/>
    </source>
</evidence>
<dbReference type="InterPro" id="IPR036291">
    <property type="entry name" value="NAD(P)-bd_dom_sf"/>
</dbReference>
<evidence type="ECO:0000259" key="7">
    <source>
        <dbReference type="Pfam" id="PF03807"/>
    </source>
</evidence>
<dbReference type="EC" id="1.5.1.2" evidence="4 5"/>
<dbReference type="PROSITE" id="PS00521">
    <property type="entry name" value="P5CR"/>
    <property type="match status" value="1"/>
</dbReference>
<comment type="caution">
    <text evidence="9">The sequence shown here is derived from an EMBL/GenBank/DDBJ whole genome shotgun (WGS) entry which is preliminary data.</text>
</comment>
<proteinExistence type="inferred from homology"/>
<dbReference type="SUPFAM" id="SSF51735">
    <property type="entry name" value="NAD(P)-binding Rossmann-fold domains"/>
    <property type="match status" value="1"/>
</dbReference>
<dbReference type="InterPro" id="IPR000304">
    <property type="entry name" value="Pyrroline-COOH_reductase"/>
</dbReference>
<comment type="similarity">
    <text evidence="1 4 6">Belongs to the pyrroline-5-carboxylate reductase family.</text>
</comment>
<dbReference type="SUPFAM" id="SSF48179">
    <property type="entry name" value="6-phosphogluconate dehydrogenase C-terminal domain-like"/>
    <property type="match status" value="1"/>
</dbReference>
<keyword evidence="10" id="KW-1185">Reference proteome</keyword>
<evidence type="ECO:0000256" key="3">
    <source>
        <dbReference type="ARBA" id="ARBA00023002"/>
    </source>
</evidence>
<evidence type="ECO:0000256" key="6">
    <source>
        <dbReference type="RuleBase" id="RU003903"/>
    </source>
</evidence>
<dbReference type="PANTHER" id="PTHR11645">
    <property type="entry name" value="PYRROLINE-5-CARBOXYLATE REDUCTASE"/>
    <property type="match status" value="1"/>
</dbReference>
<dbReference type="PANTHER" id="PTHR11645:SF0">
    <property type="entry name" value="PYRROLINE-5-CARBOXYLATE REDUCTASE 3"/>
    <property type="match status" value="1"/>
</dbReference>
<feature type="domain" description="Pyrroline-5-carboxylate reductase dimerisation" evidence="8">
    <location>
        <begin position="169"/>
        <end position="273"/>
    </location>
</feature>
<name>A0ABV9NJV8_9GAMM</name>
<evidence type="ECO:0000256" key="2">
    <source>
        <dbReference type="ARBA" id="ARBA00022857"/>
    </source>
</evidence>
<keyword evidence="2 4" id="KW-0521">NADP</keyword>
<sequence>MSPTPPALPRSVAFVGGGNMARSLIGGLVGRLAPSAIRVADPSPTTRGALAEDFGVVVHEDNAAAAGDAEAWVLAVKPQAMRAVCEGLRAQAAATRPLVVSVAAGITTARLDRWLGGGQRIVRVMPNTPALLGAGASGLYATPEVDAAGRGQAEALMAATGRIAWVPDEAQMDAVTAVSGSGPAYFFLLAEAMTDAGIAEGLDPETARALVVQTALGAARMLAESGETAATLRERVTSPNGTTQAALEAFERGGFRDLVRAAVGAAARRGGELAAAND</sequence>
<accession>A0ABV9NJV8</accession>
<evidence type="ECO:0000256" key="1">
    <source>
        <dbReference type="ARBA" id="ARBA00005525"/>
    </source>
</evidence>
<comment type="subcellular location">
    <subcellularLocation>
        <location evidence="4">Cytoplasm</location>
    </subcellularLocation>
</comment>